<evidence type="ECO:0000313" key="4">
    <source>
        <dbReference type="EMBL" id="AES90629.1"/>
    </source>
</evidence>
<comment type="similarity">
    <text evidence="1">Belongs to the ABC transporter superfamily. ABCG family. Eye pigment precursor importer (TC 3.A.1.204) subfamily.</text>
</comment>
<dbReference type="GO" id="GO:0022857">
    <property type="term" value="F:transmembrane transporter activity"/>
    <property type="evidence" value="ECO:0000318"/>
    <property type="project" value="GO_Central"/>
</dbReference>
<keyword evidence="3" id="KW-0812">Transmembrane</keyword>
<dbReference type="eggNOG" id="KOG0061">
    <property type="taxonomic scope" value="Eukaryota"/>
</dbReference>
<feature type="transmembrane region" description="Helical" evidence="3">
    <location>
        <begin position="318"/>
        <end position="338"/>
    </location>
</feature>
<protein>
    <submittedName>
        <fullName evidence="4">Amino-terminal domain terpene synthase</fullName>
    </submittedName>
</protein>
<accession>G7JCQ4</accession>
<reference evidence="4 6" key="2">
    <citation type="journal article" date="2014" name="BMC Genomics">
        <title>An improved genome release (version Mt4.0) for the model legume Medicago truncatula.</title>
        <authorList>
            <person name="Tang H."/>
            <person name="Krishnakumar V."/>
            <person name="Bidwell S."/>
            <person name="Rosen B."/>
            <person name="Chan A."/>
            <person name="Zhou S."/>
            <person name="Gentzbittel L."/>
            <person name="Childs K.L."/>
            <person name="Yandell M."/>
            <person name="Gundlach H."/>
            <person name="Mayer K.F."/>
            <person name="Schwartz D.C."/>
            <person name="Town C.D."/>
        </authorList>
    </citation>
    <scope>GENOME REANNOTATION</scope>
    <source>
        <strain evidence="5 6">cv. Jemalong A17</strain>
    </source>
</reference>
<keyword evidence="2" id="KW-0813">Transport</keyword>
<dbReference type="GO" id="GO:0010333">
    <property type="term" value="F:terpene synthase activity"/>
    <property type="evidence" value="ECO:0007669"/>
    <property type="project" value="InterPro"/>
</dbReference>
<evidence type="ECO:0000256" key="2">
    <source>
        <dbReference type="ARBA" id="ARBA00022448"/>
    </source>
</evidence>
<gene>
    <name evidence="4" type="ordered locus">MTR_4g094020</name>
</gene>
<dbReference type="InterPro" id="IPR036965">
    <property type="entry name" value="Terpene_synth_N_sf"/>
</dbReference>
<organism evidence="4 6">
    <name type="scientific">Medicago truncatula</name>
    <name type="common">Barrel medic</name>
    <name type="synonym">Medicago tribuloides</name>
    <dbReference type="NCBI Taxonomy" id="3880"/>
    <lineage>
        <taxon>Eukaryota</taxon>
        <taxon>Viridiplantae</taxon>
        <taxon>Streptophyta</taxon>
        <taxon>Embryophyta</taxon>
        <taxon>Tracheophyta</taxon>
        <taxon>Spermatophyta</taxon>
        <taxon>Magnoliopsida</taxon>
        <taxon>eudicotyledons</taxon>
        <taxon>Gunneridae</taxon>
        <taxon>Pentapetalae</taxon>
        <taxon>rosids</taxon>
        <taxon>fabids</taxon>
        <taxon>Fabales</taxon>
        <taxon>Fabaceae</taxon>
        <taxon>Papilionoideae</taxon>
        <taxon>50 kb inversion clade</taxon>
        <taxon>NPAAA clade</taxon>
        <taxon>Hologalegina</taxon>
        <taxon>IRL clade</taxon>
        <taxon>Trifolieae</taxon>
        <taxon>Medicago</taxon>
    </lineage>
</organism>
<dbReference type="InterPro" id="IPR008930">
    <property type="entry name" value="Terpenoid_cyclase/PrenylTrfase"/>
</dbReference>
<reference evidence="5" key="3">
    <citation type="submission" date="2015-04" db="UniProtKB">
        <authorList>
            <consortium name="EnsemblPlants"/>
        </authorList>
    </citation>
    <scope>IDENTIFICATION</scope>
    <source>
        <strain evidence="5">cv. Jemalong A17</strain>
    </source>
</reference>
<dbReference type="AlphaFoldDB" id="G7JCQ4"/>
<dbReference type="Gene3D" id="1.50.10.130">
    <property type="entry name" value="Terpene synthase, N-terminal domain"/>
    <property type="match status" value="1"/>
</dbReference>
<dbReference type="SUPFAM" id="SSF48239">
    <property type="entry name" value="Terpenoid cyclases/Protein prenyltransferases"/>
    <property type="match status" value="1"/>
</dbReference>
<name>G7JCQ4_MEDTR</name>
<dbReference type="Proteomes" id="UP000002051">
    <property type="component" value="Chromosome 4"/>
</dbReference>
<keyword evidence="6" id="KW-1185">Reference proteome</keyword>
<dbReference type="HOGENOM" id="CLU_795389_0_0_1"/>
<dbReference type="GO" id="GO:0005886">
    <property type="term" value="C:plasma membrane"/>
    <property type="evidence" value="ECO:0000318"/>
    <property type="project" value="GO_Central"/>
</dbReference>
<dbReference type="PANTHER" id="PTHR48042:SF1">
    <property type="entry name" value="ABC TRANSPORTER G FAMILY MEMBER 11-LIKE"/>
    <property type="match status" value="1"/>
</dbReference>
<proteinExistence type="inferred from homology"/>
<dbReference type="GO" id="GO:0055085">
    <property type="term" value="P:transmembrane transport"/>
    <property type="evidence" value="ECO:0000318"/>
    <property type="project" value="GO_Central"/>
</dbReference>
<dbReference type="PANTHER" id="PTHR48042">
    <property type="entry name" value="ABC TRANSPORTER G FAMILY MEMBER 11"/>
    <property type="match status" value="1"/>
</dbReference>
<sequence length="349" mass="39870">MVYKCDAYFMHFSYVPNSTFIDLLILKPRRYSNIYGFFSPSLHPTFPPNKSSTILEIKVSKPLHAYCSFYNKTNLTIALNKIHISQSGKGKDDLRIRHAKALELSIEYQFEQEIEATFEAMLRFNGIQKNKYEGLSQVAFQFRMLRQKSFLGQKGWNSKDHYCLNPSKPSNEAFQLFHNLCLLSSGKTVYIGPASAASEVRINFFAFNGFPCPSLQNPSDHLLKTINKDFDQDIETGTGTMTAEEATCILVSSYKSSKMNQDVHNEVALLSIKVHFVSMLVLIQRSSVNMFRDLGYYRFSTTYNCAFYLSLFQDRGSLLSFIFGFITFMSIGGFPSFVEDMKIITKTIP</sequence>
<reference evidence="4 6" key="1">
    <citation type="journal article" date="2011" name="Nature">
        <title>The Medicago genome provides insight into the evolution of rhizobial symbioses.</title>
        <authorList>
            <person name="Young N.D."/>
            <person name="Debelle F."/>
            <person name="Oldroyd G.E."/>
            <person name="Geurts R."/>
            <person name="Cannon S.B."/>
            <person name="Udvardi M.K."/>
            <person name="Benedito V.A."/>
            <person name="Mayer K.F."/>
            <person name="Gouzy J."/>
            <person name="Schoof H."/>
            <person name="Van de Peer Y."/>
            <person name="Proost S."/>
            <person name="Cook D.R."/>
            <person name="Meyers B.C."/>
            <person name="Spannagl M."/>
            <person name="Cheung F."/>
            <person name="De Mita S."/>
            <person name="Krishnakumar V."/>
            <person name="Gundlach H."/>
            <person name="Zhou S."/>
            <person name="Mudge J."/>
            <person name="Bharti A.K."/>
            <person name="Murray J.D."/>
            <person name="Naoumkina M.A."/>
            <person name="Rosen B."/>
            <person name="Silverstein K.A."/>
            <person name="Tang H."/>
            <person name="Rombauts S."/>
            <person name="Zhao P.X."/>
            <person name="Zhou P."/>
            <person name="Barbe V."/>
            <person name="Bardou P."/>
            <person name="Bechner M."/>
            <person name="Bellec A."/>
            <person name="Berger A."/>
            <person name="Berges H."/>
            <person name="Bidwell S."/>
            <person name="Bisseling T."/>
            <person name="Choisne N."/>
            <person name="Couloux A."/>
            <person name="Denny R."/>
            <person name="Deshpande S."/>
            <person name="Dai X."/>
            <person name="Doyle J.J."/>
            <person name="Dudez A.M."/>
            <person name="Farmer A.D."/>
            <person name="Fouteau S."/>
            <person name="Franken C."/>
            <person name="Gibelin C."/>
            <person name="Gish J."/>
            <person name="Goldstein S."/>
            <person name="Gonzalez A.J."/>
            <person name="Green P.J."/>
            <person name="Hallab A."/>
            <person name="Hartog M."/>
            <person name="Hua A."/>
            <person name="Humphray S.J."/>
            <person name="Jeong D.H."/>
            <person name="Jing Y."/>
            <person name="Jocker A."/>
            <person name="Kenton S.M."/>
            <person name="Kim D.J."/>
            <person name="Klee K."/>
            <person name="Lai H."/>
            <person name="Lang C."/>
            <person name="Lin S."/>
            <person name="Macmil S.L."/>
            <person name="Magdelenat G."/>
            <person name="Matthews L."/>
            <person name="McCorrison J."/>
            <person name="Monaghan E.L."/>
            <person name="Mun J.H."/>
            <person name="Najar F.Z."/>
            <person name="Nicholson C."/>
            <person name="Noirot C."/>
            <person name="O'Bleness M."/>
            <person name="Paule C.R."/>
            <person name="Poulain J."/>
            <person name="Prion F."/>
            <person name="Qin B."/>
            <person name="Qu C."/>
            <person name="Retzel E.F."/>
            <person name="Riddle C."/>
            <person name="Sallet E."/>
            <person name="Samain S."/>
            <person name="Samson N."/>
            <person name="Sanders I."/>
            <person name="Saurat O."/>
            <person name="Scarpelli C."/>
            <person name="Schiex T."/>
            <person name="Segurens B."/>
            <person name="Severin A.J."/>
            <person name="Sherrier D.J."/>
            <person name="Shi R."/>
            <person name="Sims S."/>
            <person name="Singer S.R."/>
            <person name="Sinharoy S."/>
            <person name="Sterck L."/>
            <person name="Viollet A."/>
            <person name="Wang B.B."/>
            <person name="Wang K."/>
            <person name="Wang M."/>
            <person name="Wang X."/>
            <person name="Warfsmann J."/>
            <person name="Weissenbach J."/>
            <person name="White D.D."/>
            <person name="White J.D."/>
            <person name="Wiley G.B."/>
            <person name="Wincker P."/>
            <person name="Xing Y."/>
            <person name="Yang L."/>
            <person name="Yao Z."/>
            <person name="Ying F."/>
            <person name="Zhai J."/>
            <person name="Zhou L."/>
            <person name="Zuber A."/>
            <person name="Denarie J."/>
            <person name="Dixon R.A."/>
            <person name="May G.D."/>
            <person name="Schwartz D.C."/>
            <person name="Rogers J."/>
            <person name="Quetier F."/>
            <person name="Town C.D."/>
            <person name="Roe B.A."/>
        </authorList>
    </citation>
    <scope>NUCLEOTIDE SEQUENCE [LARGE SCALE GENOMIC DNA]</scope>
    <source>
        <strain evidence="4">A17</strain>
        <strain evidence="5 6">cv. Jemalong A17</strain>
    </source>
</reference>
<evidence type="ECO:0000313" key="5">
    <source>
        <dbReference type="EnsemblPlants" id="AES90629"/>
    </source>
</evidence>
<dbReference type="InterPro" id="IPR052215">
    <property type="entry name" value="Plant_ABCG"/>
</dbReference>
<dbReference type="EnsemblPlants" id="AES90629">
    <property type="protein sequence ID" value="AES90629"/>
    <property type="gene ID" value="MTR_4g094020"/>
</dbReference>
<dbReference type="EMBL" id="CM001220">
    <property type="protein sequence ID" value="AES90629.1"/>
    <property type="molecule type" value="Genomic_DNA"/>
</dbReference>
<keyword evidence="3" id="KW-1133">Transmembrane helix</keyword>
<evidence type="ECO:0000313" key="6">
    <source>
        <dbReference type="Proteomes" id="UP000002051"/>
    </source>
</evidence>
<keyword evidence="3" id="KW-0472">Membrane</keyword>
<evidence type="ECO:0000256" key="3">
    <source>
        <dbReference type="SAM" id="Phobius"/>
    </source>
</evidence>
<evidence type="ECO:0000256" key="1">
    <source>
        <dbReference type="ARBA" id="ARBA00005814"/>
    </source>
</evidence>
<dbReference type="PaxDb" id="3880-AES90629"/>